<evidence type="ECO:0000313" key="2">
    <source>
        <dbReference type="EMBL" id="AJR05493.1"/>
    </source>
</evidence>
<dbReference type="InterPro" id="IPR002575">
    <property type="entry name" value="Aminoglycoside_PTrfase"/>
</dbReference>
<dbReference type="STRING" id="658445.H744_1c0468"/>
<name>A0A0C5WEF6_9GAMM</name>
<dbReference type="EMBL" id="CP005973">
    <property type="protein sequence ID" value="AJR05493.1"/>
    <property type="molecule type" value="Genomic_DNA"/>
</dbReference>
<dbReference type="AlphaFoldDB" id="A0A0C5WEF6"/>
<dbReference type="Proteomes" id="UP000032303">
    <property type="component" value="Chromosome 1"/>
</dbReference>
<dbReference type="Pfam" id="PF01636">
    <property type="entry name" value="APH"/>
    <property type="match status" value="1"/>
</dbReference>
<proteinExistence type="predicted"/>
<dbReference type="KEGG" id="pgb:H744_1c0468"/>
<dbReference type="HOGENOM" id="CLU_066396_0_0_6"/>
<keyword evidence="3" id="KW-1185">Reference proteome</keyword>
<dbReference type="InterPro" id="IPR011009">
    <property type="entry name" value="Kinase-like_dom_sf"/>
</dbReference>
<evidence type="ECO:0000259" key="1">
    <source>
        <dbReference type="Pfam" id="PF01636"/>
    </source>
</evidence>
<evidence type="ECO:0000313" key="3">
    <source>
        <dbReference type="Proteomes" id="UP000032303"/>
    </source>
</evidence>
<dbReference type="PATRIC" id="fig|658445.3.peg.511"/>
<gene>
    <name evidence="2" type="ORF">H744_1c0468</name>
</gene>
<dbReference type="OrthoDB" id="236897at2"/>
<feature type="domain" description="Aminoglycoside phosphotransferase" evidence="1">
    <location>
        <begin position="122"/>
        <end position="175"/>
    </location>
</feature>
<protein>
    <recommendedName>
        <fullName evidence="1">Aminoglycoside phosphotransferase domain-containing protein</fullName>
    </recommendedName>
</protein>
<dbReference type="Gene3D" id="3.90.1200.10">
    <property type="match status" value="1"/>
</dbReference>
<organism evidence="2 3">
    <name type="scientific">Photobacterium gaetbulicola Gung47</name>
    <dbReference type="NCBI Taxonomy" id="658445"/>
    <lineage>
        <taxon>Bacteria</taxon>
        <taxon>Pseudomonadati</taxon>
        <taxon>Pseudomonadota</taxon>
        <taxon>Gammaproteobacteria</taxon>
        <taxon>Vibrionales</taxon>
        <taxon>Vibrionaceae</taxon>
        <taxon>Photobacterium</taxon>
    </lineage>
</organism>
<accession>A0A0C5WEF6</accession>
<sequence length="273" mass="30627">MNDKKIDDVNNIGEVLEGGRSGKIVKMNKDVRRPASEWTETVHKVLRLIRGNGFKKVPEPKALDGSGFETVSFIEGEVSNYPLSENARSENALITAAKLLREFHDASRKVLSALDDECCWMLPARKPIEVLCHGDYAPYNVVLNENEAIGIIDFDTLHPGPVIWDVCYAIYRWAPIKNPNNPDSIGDINEQITRAKIFCDAYGLDYESRKMIPSMMVDRLTALVNFMLDQAGEGDEDFESNLSEGHHIAYLNDIEYIKQHEEQIISGIVGGSL</sequence>
<reference evidence="2 3" key="1">
    <citation type="submission" date="2013-05" db="EMBL/GenBank/DDBJ databases">
        <title>Complete genome sequence of the lipase-producing bacterium Photobacterium gaetbulicola Gung47.</title>
        <authorList>
            <person name="Kim Y.-O."/>
        </authorList>
    </citation>
    <scope>NUCLEOTIDE SEQUENCE [LARGE SCALE GENOMIC DNA]</scope>
    <source>
        <strain evidence="2 3">Gung47</strain>
    </source>
</reference>
<dbReference type="SUPFAM" id="SSF56112">
    <property type="entry name" value="Protein kinase-like (PK-like)"/>
    <property type="match status" value="1"/>
</dbReference>